<dbReference type="Proteomes" id="UP000324585">
    <property type="component" value="Unassembled WGS sequence"/>
</dbReference>
<dbReference type="PANTHER" id="PTHR10350">
    <property type="entry name" value="NUCLEAR PORE COMPLEX PROTEIN NUP155"/>
    <property type="match status" value="1"/>
</dbReference>
<dbReference type="GO" id="GO:0000972">
    <property type="term" value="P:transcription-dependent tethering of RNA polymerase II gene DNA at nuclear periphery"/>
    <property type="evidence" value="ECO:0007669"/>
    <property type="project" value="TreeGrafter"/>
</dbReference>
<dbReference type="Gene3D" id="1.20.120.1880">
    <property type="entry name" value="Nucleoporin, helical C-terminal domain"/>
    <property type="match status" value="1"/>
</dbReference>
<dbReference type="PANTHER" id="PTHR10350:SF6">
    <property type="entry name" value="NUCLEAR PORE COMPLEX PROTEIN NUP155"/>
    <property type="match status" value="1"/>
</dbReference>
<dbReference type="InterPro" id="IPR042537">
    <property type="entry name" value="Nucleoporin_Nup155_C_2"/>
</dbReference>
<gene>
    <name evidence="8" type="ORF">FVE85_6522</name>
</gene>
<feature type="domain" description="Nucleoporin Nup133/Nup155-like C-terminal" evidence="6">
    <location>
        <begin position="947"/>
        <end position="1455"/>
    </location>
</feature>
<name>A0A5J4Z8A9_PORPP</name>
<keyword evidence="3" id="KW-0813">Transport</keyword>
<keyword evidence="4" id="KW-0539">Nucleus</keyword>
<dbReference type="EMBL" id="VRMN01000001">
    <property type="protein sequence ID" value="KAA8498937.1"/>
    <property type="molecule type" value="Genomic_DNA"/>
</dbReference>
<proteinExistence type="inferred from homology"/>
<dbReference type="GO" id="GO:0044611">
    <property type="term" value="C:nuclear pore inner ring"/>
    <property type="evidence" value="ECO:0007669"/>
    <property type="project" value="TreeGrafter"/>
</dbReference>
<dbReference type="OrthoDB" id="338970at2759"/>
<dbReference type="GO" id="GO:0017056">
    <property type="term" value="F:structural constituent of nuclear pore"/>
    <property type="evidence" value="ECO:0007669"/>
    <property type="project" value="InterPro"/>
</dbReference>
<dbReference type="GO" id="GO:0006405">
    <property type="term" value="P:RNA export from nucleus"/>
    <property type="evidence" value="ECO:0007669"/>
    <property type="project" value="TreeGrafter"/>
</dbReference>
<feature type="compositionally biased region" description="Low complexity" evidence="5">
    <location>
        <begin position="823"/>
        <end position="834"/>
    </location>
</feature>
<keyword evidence="9" id="KW-1185">Reference proteome</keyword>
<evidence type="ECO:0000259" key="7">
    <source>
        <dbReference type="Pfam" id="PF08801"/>
    </source>
</evidence>
<dbReference type="GO" id="GO:0006606">
    <property type="term" value="P:protein import into nucleus"/>
    <property type="evidence" value="ECO:0007669"/>
    <property type="project" value="TreeGrafter"/>
</dbReference>
<sequence length="1540" mass="166923">MGRTVTRWHRHQTGPWCTSPSGSALCWRRAGDAPGSTPLAGWELMHESRELRHDAELAQGAGARSDGWDAELELVRRVDMPQALVEQYGSVQRKCFLGFCALLHRAWFAVDERLYLWNYLGSDTDFTACPAFSSTIVSVYSFQLKASSPLYVYVDGAGASKRSAVALVVATLLDISVLIVTEDPESGELAIRRSALVVQTGAVAMLKILHTAGGRLFFAGRDGCVYELVYPRTRGGPSDAAARGVGRVKSGIVAAMRQQFGPAPHQLVNRSLSYSSSFVPMSLRSYVWERDSIVDLTVDDHRGVLYSLSEMGVVRAYTLVTHTTTPQHLFTAASSAASSRAAQGTGDDTNAQPPFSQIAVIRVHDEVRRLAPAMPRAFIAIFGVSQQVSSSISLVVISSLGERFYVSLSRNRPSMRIFGWRHPPHAVSATAGSVRFAVWSHSAALLVCSSSSSGNGGGGVSPRGSDLLVAMLCEKRPSSMPNALFGFSGLAHAPFSGYAGSMQLTELVVDREMAALEDGTAGLKVWAAESLHGSDSRNSHVGPHGSGTVDSQLWSTVGRTGAYDFGVLTNSSVLIFSRIRLVDRIRAAIVRSGAVDGGKNAQKLMQSRLCELLGEYGVVDTVRACMELAVDIHVACALHNDMNSISTVLYPFVDTFFVRGGVAVVNAAMLTSTGTRPVGGAVAGNGATLTPELSLSAGILEYVADILAPIWHEKLLVKAAKDFGLVRHAAENGMQPQLYAESPPDQDESLLLFNLELSHLMRLIDILEVVDNVLTRLPGISHVVVSETTKQHPSAGLDGQGGFSYRGNIGSASSVPGANGFGSSAPPRQQHRPSSSPPPQALWQDEVARIAAVRLIVNRALQALWLLATLQEFQVPSGASSARLTIPHDRDLEDVQFFHLLALQQQPQSFSSYGSGSMHVNIGTLSWSHEASPGQSTKPGMAVARWVSSLLIEALFATYSTDTSSPETISSALLQKCPFFFDKADAALQQGLALVRQAYAARTLSSKSYHTHEGFEHDRALQLARGAARSLRPVAARISELQLVCHEIMACGAVRDAIELALNAEAQVMDKGVHVPGLDDDDTDAVTERIRECIFELLRYCFLPIGSIDAASDFHHIEDAYAPRRNDYPTREQLDSSNEDRAAIAMDAVLENGSEVLLEHFYRFLLSLGSVGTDQLLRAPSSKVELFLYRNRPDLLWRYFVWHARFQEAADILLGIATDTSSDASLDERVSCLANALHNARAEISSGSSGSGGDVTAVATANVLVREISEKLDVARVQLRVLADLKRKVSELKQLVDETRTNDDHRQVLAAAERATTALSSKLLDLSVLYNEYAVPFDMWEAQLEIFACAGARDAPRIRSIWDHILAREFAAAEPSAPAVIRERVLALGRTIGVASSAFPVPYLLDVLERLSFVMIQRGSRSWTSAELGWIWRCLDALHVDPVLLIEVYTNLVVSPEHISSVDGIHAWTDSDATMLYILSVVDSLLRHMLTVSAHRTDLASGTLGAKAHHLVSVACTVLERHVSSSAQREALLAAFRAYL</sequence>
<comment type="similarity">
    <text evidence="2">Belongs to the non-repetitive/WGA-negative nucleoporin family.</text>
</comment>
<protein>
    <submittedName>
        <fullName evidence="8">Nuclear pore complex protein</fullName>
    </submittedName>
</protein>
<evidence type="ECO:0000259" key="6">
    <source>
        <dbReference type="Pfam" id="PF03177"/>
    </source>
</evidence>
<feature type="domain" description="Nucleoporin Nup133/Nup155-like N-terminal" evidence="7">
    <location>
        <begin position="73"/>
        <end position="410"/>
    </location>
</feature>
<evidence type="ECO:0000256" key="5">
    <source>
        <dbReference type="SAM" id="MobiDB-lite"/>
    </source>
</evidence>
<dbReference type="Gene3D" id="1.25.40.440">
    <property type="entry name" value="Nucleoporin, helical domain, central subdomain"/>
    <property type="match status" value="1"/>
</dbReference>
<dbReference type="GO" id="GO:0036228">
    <property type="term" value="P:protein localization to nuclear inner membrane"/>
    <property type="evidence" value="ECO:0007669"/>
    <property type="project" value="TreeGrafter"/>
</dbReference>
<evidence type="ECO:0000256" key="3">
    <source>
        <dbReference type="ARBA" id="ARBA00022448"/>
    </source>
</evidence>
<dbReference type="InterPro" id="IPR014908">
    <property type="entry name" value="Nucleoporin_Nup133/Nup155_N"/>
</dbReference>
<comment type="subcellular location">
    <subcellularLocation>
        <location evidence="1">Nucleus</location>
    </subcellularLocation>
</comment>
<comment type="caution">
    <text evidence="8">The sequence shown here is derived from an EMBL/GenBank/DDBJ whole genome shotgun (WGS) entry which is preliminary data.</text>
</comment>
<dbReference type="InterPro" id="IPR007187">
    <property type="entry name" value="Nucleoporin_Nup133/Nup155_C"/>
</dbReference>
<evidence type="ECO:0000256" key="2">
    <source>
        <dbReference type="ARBA" id="ARBA00007373"/>
    </source>
</evidence>
<dbReference type="Pfam" id="PF03177">
    <property type="entry name" value="Nucleoporin_C"/>
    <property type="match status" value="1"/>
</dbReference>
<dbReference type="InterPro" id="IPR004870">
    <property type="entry name" value="Nucleoporin_Nup155"/>
</dbReference>
<dbReference type="Pfam" id="PF08801">
    <property type="entry name" value="Nucleoporin_N"/>
    <property type="match status" value="1"/>
</dbReference>
<feature type="region of interest" description="Disordered" evidence="5">
    <location>
        <begin position="816"/>
        <end position="840"/>
    </location>
</feature>
<dbReference type="InterPro" id="IPR042538">
    <property type="entry name" value="Nucleoporin_Nup155_C_3"/>
</dbReference>
<evidence type="ECO:0000256" key="1">
    <source>
        <dbReference type="ARBA" id="ARBA00004123"/>
    </source>
</evidence>
<reference evidence="9" key="1">
    <citation type="journal article" date="2019" name="Nat. Commun.">
        <title>Expansion of phycobilisome linker gene families in mesophilic red algae.</title>
        <authorList>
            <person name="Lee J."/>
            <person name="Kim D."/>
            <person name="Bhattacharya D."/>
            <person name="Yoon H.S."/>
        </authorList>
    </citation>
    <scope>NUCLEOTIDE SEQUENCE [LARGE SCALE GENOMIC DNA]</scope>
    <source>
        <strain evidence="9">CCMP 1328</strain>
    </source>
</reference>
<evidence type="ECO:0000313" key="8">
    <source>
        <dbReference type="EMBL" id="KAA8498937.1"/>
    </source>
</evidence>
<evidence type="ECO:0000313" key="9">
    <source>
        <dbReference type="Proteomes" id="UP000324585"/>
    </source>
</evidence>
<accession>A0A5J4Z8A9</accession>
<dbReference type="Gene3D" id="1.20.58.1780">
    <property type="match status" value="1"/>
</dbReference>
<evidence type="ECO:0000256" key="4">
    <source>
        <dbReference type="ARBA" id="ARBA00023242"/>
    </source>
</evidence>
<organism evidence="8 9">
    <name type="scientific">Porphyridium purpureum</name>
    <name type="common">Red alga</name>
    <name type="synonym">Porphyridium cruentum</name>
    <dbReference type="NCBI Taxonomy" id="35688"/>
    <lineage>
        <taxon>Eukaryota</taxon>
        <taxon>Rhodophyta</taxon>
        <taxon>Bangiophyceae</taxon>
        <taxon>Porphyridiales</taxon>
        <taxon>Porphyridiaceae</taxon>
        <taxon>Porphyridium</taxon>
    </lineage>
</organism>